<accession>X6NBM2</accession>
<dbReference type="GO" id="GO:0009966">
    <property type="term" value="P:regulation of signal transduction"/>
    <property type="evidence" value="ECO:0007669"/>
    <property type="project" value="InterPro"/>
</dbReference>
<dbReference type="Gene3D" id="1.25.40.540">
    <property type="entry name" value="TAP42-like family"/>
    <property type="match status" value="1"/>
</dbReference>
<name>X6NBM2_RETFI</name>
<dbReference type="AlphaFoldDB" id="X6NBM2"/>
<dbReference type="EMBL" id="ASPP01010135">
    <property type="protein sequence ID" value="ETO23179.1"/>
    <property type="molecule type" value="Genomic_DNA"/>
</dbReference>
<comment type="caution">
    <text evidence="1">The sequence shown here is derived from an EMBL/GenBank/DDBJ whole genome shotgun (WGS) entry which is preliminary data.</text>
</comment>
<dbReference type="InterPro" id="IPR007304">
    <property type="entry name" value="TAP46-like"/>
</dbReference>
<dbReference type="Proteomes" id="UP000023152">
    <property type="component" value="Unassembled WGS sequence"/>
</dbReference>
<dbReference type="OrthoDB" id="10261753at2759"/>
<dbReference type="Pfam" id="PF04177">
    <property type="entry name" value="TAP42"/>
    <property type="match status" value="1"/>
</dbReference>
<proteinExistence type="predicted"/>
<keyword evidence="2" id="KW-1185">Reference proteome</keyword>
<reference evidence="1 2" key="1">
    <citation type="journal article" date="2013" name="Curr. Biol.">
        <title>The Genome of the Foraminiferan Reticulomyxa filosa.</title>
        <authorList>
            <person name="Glockner G."/>
            <person name="Hulsmann N."/>
            <person name="Schleicher M."/>
            <person name="Noegel A.A."/>
            <person name="Eichinger L."/>
            <person name="Gallinger C."/>
            <person name="Pawlowski J."/>
            <person name="Sierra R."/>
            <person name="Euteneuer U."/>
            <person name="Pillet L."/>
            <person name="Moustafa A."/>
            <person name="Platzer M."/>
            <person name="Groth M."/>
            <person name="Szafranski K."/>
            <person name="Schliwa M."/>
        </authorList>
    </citation>
    <scope>NUCLEOTIDE SEQUENCE [LARGE SCALE GENOMIC DNA]</scope>
</reference>
<dbReference type="InterPro" id="IPR038511">
    <property type="entry name" value="TAP42/TAP46-like_sf"/>
</dbReference>
<organism evidence="1 2">
    <name type="scientific">Reticulomyxa filosa</name>
    <dbReference type="NCBI Taxonomy" id="46433"/>
    <lineage>
        <taxon>Eukaryota</taxon>
        <taxon>Sar</taxon>
        <taxon>Rhizaria</taxon>
        <taxon>Retaria</taxon>
        <taxon>Foraminifera</taxon>
        <taxon>Monothalamids</taxon>
        <taxon>Reticulomyxidae</taxon>
        <taxon>Reticulomyxa</taxon>
    </lineage>
</organism>
<sequence length="162" mass="19361">MDTTEVISIHEDFYSFYKKYKKLDEVASAGDQAIIECIELLHLLEKRVAKEMIFSSGETIEDVHTVVLKFGLIPHYMSELYTIKNPPNRTRWLRLSDMYAKQFINQSHNWSILSVACECKRKNTLLPRFRNFEKFAQRQFFFIKKKKIKIIIKYEFSNLSFM</sequence>
<evidence type="ECO:0000313" key="2">
    <source>
        <dbReference type="Proteomes" id="UP000023152"/>
    </source>
</evidence>
<evidence type="ECO:0000313" key="1">
    <source>
        <dbReference type="EMBL" id="ETO23179.1"/>
    </source>
</evidence>
<gene>
    <name evidence="1" type="ORF">RFI_14005</name>
</gene>
<protein>
    <submittedName>
        <fullName evidence="1">Uncharacterized protein</fullName>
    </submittedName>
</protein>